<evidence type="ECO:0000313" key="12">
    <source>
        <dbReference type="EMBL" id="GME68213.1"/>
    </source>
</evidence>
<evidence type="ECO:0000313" key="13">
    <source>
        <dbReference type="Proteomes" id="UP001165120"/>
    </source>
</evidence>
<dbReference type="PROSITE" id="PS00518">
    <property type="entry name" value="ZF_RING_1"/>
    <property type="match status" value="1"/>
</dbReference>
<dbReference type="GO" id="GO:0006289">
    <property type="term" value="P:nucleotide-excision repair"/>
    <property type="evidence" value="ECO:0007669"/>
    <property type="project" value="InterPro"/>
</dbReference>
<comment type="subcellular location">
    <subcellularLocation>
        <location evidence="1">Nucleus</location>
    </subcellularLocation>
</comment>
<evidence type="ECO:0000256" key="2">
    <source>
        <dbReference type="ARBA" id="ARBA00022257"/>
    </source>
</evidence>
<dbReference type="PROSITE" id="PS50089">
    <property type="entry name" value="ZF_RING_2"/>
    <property type="match status" value="1"/>
</dbReference>
<dbReference type="InterPro" id="IPR017907">
    <property type="entry name" value="Znf_RING_CS"/>
</dbReference>
<dbReference type="OrthoDB" id="5963at2759"/>
<dbReference type="PANTHER" id="PTHR12683">
    <property type="entry name" value="CDK-ACTIVATING KINASE ASSEMBLY FACTOR MAT1"/>
    <property type="match status" value="1"/>
</dbReference>
<accession>A0A9W6SXE7</accession>
<dbReference type="CDD" id="cd16573">
    <property type="entry name" value="RING-HC_TFB3-like"/>
    <property type="match status" value="1"/>
</dbReference>
<evidence type="ECO:0000256" key="10">
    <source>
        <dbReference type="SAM" id="Coils"/>
    </source>
</evidence>
<dbReference type="Pfam" id="PF17121">
    <property type="entry name" value="zf-C3HC4_5"/>
    <property type="match status" value="1"/>
</dbReference>
<evidence type="ECO:0000256" key="4">
    <source>
        <dbReference type="ARBA" id="ARBA00022771"/>
    </source>
</evidence>
<evidence type="ECO:0000256" key="1">
    <source>
        <dbReference type="ARBA" id="ARBA00004123"/>
    </source>
</evidence>
<dbReference type="GO" id="GO:0008270">
    <property type="term" value="F:zinc ion binding"/>
    <property type="evidence" value="ECO:0007669"/>
    <property type="project" value="UniProtKB-KW"/>
</dbReference>
<keyword evidence="13" id="KW-1185">Reference proteome</keyword>
<evidence type="ECO:0000259" key="11">
    <source>
        <dbReference type="PROSITE" id="PS50089"/>
    </source>
</evidence>
<dbReference type="GO" id="GO:0070985">
    <property type="term" value="C:transcription factor TFIIK complex"/>
    <property type="evidence" value="ECO:0007669"/>
    <property type="project" value="UniProtKB-ARBA"/>
</dbReference>
<dbReference type="NCBIfam" id="TIGR00570">
    <property type="entry name" value="cdk7"/>
    <property type="match status" value="1"/>
</dbReference>
<dbReference type="FunFam" id="3.30.40.10:FF:000037">
    <property type="entry name" value="Cdk-activating kinase assembly factor MAT1, centre"/>
    <property type="match status" value="1"/>
</dbReference>
<dbReference type="InterPro" id="IPR015877">
    <property type="entry name" value="MAT1_centre"/>
</dbReference>
<dbReference type="Pfam" id="PF06391">
    <property type="entry name" value="MAT1"/>
    <property type="match status" value="1"/>
</dbReference>
<comment type="caution">
    <text evidence="12">The sequence shown here is derived from an EMBL/GenBank/DDBJ whole genome shotgun (WGS) entry which is preliminary data.</text>
</comment>
<evidence type="ECO:0000256" key="5">
    <source>
        <dbReference type="ARBA" id="ARBA00022833"/>
    </source>
</evidence>
<feature type="coiled-coil region" evidence="10">
    <location>
        <begin position="162"/>
        <end position="236"/>
    </location>
</feature>
<dbReference type="InterPro" id="IPR004575">
    <property type="entry name" value="MAT1/Tfb3"/>
</dbReference>
<dbReference type="EMBL" id="BSXN01000356">
    <property type="protein sequence ID" value="GME68213.1"/>
    <property type="molecule type" value="Genomic_DNA"/>
</dbReference>
<dbReference type="InterPro" id="IPR013083">
    <property type="entry name" value="Znf_RING/FYVE/PHD"/>
</dbReference>
<reference evidence="12" key="1">
    <citation type="submission" date="2023-04" db="EMBL/GenBank/DDBJ databases">
        <title>Candida boidinii NBRC 10035.</title>
        <authorList>
            <person name="Ichikawa N."/>
            <person name="Sato H."/>
            <person name="Tonouchi N."/>
        </authorList>
    </citation>
    <scope>NUCLEOTIDE SEQUENCE</scope>
    <source>
        <strain evidence="12">NBRC 10035</strain>
    </source>
</reference>
<keyword evidence="10" id="KW-0175">Coiled coil</keyword>
<keyword evidence="3" id="KW-0479">Metal-binding</keyword>
<name>A0A9W6SXE7_CANBO</name>
<dbReference type="GO" id="GO:0061575">
    <property type="term" value="F:cyclin-dependent protein serine/threonine kinase activator activity"/>
    <property type="evidence" value="ECO:0007669"/>
    <property type="project" value="InterPro"/>
</dbReference>
<evidence type="ECO:0000256" key="8">
    <source>
        <dbReference type="ARBA" id="ARBA00033277"/>
    </source>
</evidence>
<dbReference type="SUPFAM" id="SSF57850">
    <property type="entry name" value="RING/U-box"/>
    <property type="match status" value="1"/>
</dbReference>
<dbReference type="GO" id="GO:0006357">
    <property type="term" value="P:regulation of transcription by RNA polymerase II"/>
    <property type="evidence" value="ECO:0007669"/>
    <property type="project" value="TreeGrafter"/>
</dbReference>
<sequence length="327" mass="38654">MVELDWDNIPKDLCPICKTDKYLSPTLQFKINPECYHKICDSCVDRIFSLGPSPCPYPNCNKILRKNKFKTQIFDDLEVEKECDIRKKVLSVYNKKEADFKNNLDEYNKYLEEIETVIYKLMNGIDKEETEDKLQEYSILNKQSIEYNNLRKDQEYEKFIQLQNLEKRHKSEKLRLKKELIKQEERIKEESKQEMINKLQNSDSTVEATDILGSVKETMKAQSDALVEQLEELDRKYEIEKLAIMNNTKDDEEEVKEVPFTPFNGDRILELPYTLQPSYNDPHYNKMVQDVSFKASGYNISQYFERSLAEAFTGLDCYIQEEKALSI</sequence>
<keyword evidence="4 9" id="KW-0863">Zinc-finger</keyword>
<evidence type="ECO:0000256" key="9">
    <source>
        <dbReference type="PROSITE-ProRule" id="PRU00175"/>
    </source>
</evidence>
<dbReference type="Proteomes" id="UP001165120">
    <property type="component" value="Unassembled WGS sequence"/>
</dbReference>
<dbReference type="PANTHER" id="PTHR12683:SF13">
    <property type="entry name" value="CDK-ACTIVATING KINASE ASSEMBLY FACTOR MAT1"/>
    <property type="match status" value="1"/>
</dbReference>
<proteinExistence type="predicted"/>
<dbReference type="AlphaFoldDB" id="A0A9W6SXE7"/>
<dbReference type="InterPro" id="IPR001841">
    <property type="entry name" value="Znf_RING"/>
</dbReference>
<keyword evidence="5" id="KW-0862">Zinc</keyword>
<evidence type="ECO:0000256" key="6">
    <source>
        <dbReference type="ARBA" id="ARBA00023242"/>
    </source>
</evidence>
<evidence type="ECO:0000256" key="3">
    <source>
        <dbReference type="ARBA" id="ARBA00022723"/>
    </source>
</evidence>
<organism evidence="12 13">
    <name type="scientific">Candida boidinii</name>
    <name type="common">Yeast</name>
    <dbReference type="NCBI Taxonomy" id="5477"/>
    <lineage>
        <taxon>Eukaryota</taxon>
        <taxon>Fungi</taxon>
        <taxon>Dikarya</taxon>
        <taxon>Ascomycota</taxon>
        <taxon>Saccharomycotina</taxon>
        <taxon>Pichiomycetes</taxon>
        <taxon>Pichiales</taxon>
        <taxon>Pichiaceae</taxon>
        <taxon>Ogataea</taxon>
        <taxon>Ogataea/Candida clade</taxon>
    </lineage>
</organism>
<gene>
    <name evidence="12" type="ORF">Cboi02_000148300</name>
</gene>
<keyword evidence="6" id="KW-0539">Nucleus</keyword>
<feature type="domain" description="RING-type" evidence="11">
    <location>
        <begin position="14"/>
        <end position="59"/>
    </location>
</feature>
<protein>
    <recommendedName>
        <fullName evidence="2">RNA polymerase II transcription factor B subunit 3</fullName>
    </recommendedName>
    <alternativeName>
        <fullName evidence="8">RNA polymerase II transcription factor B 38 kDa subunit</fullName>
    </alternativeName>
    <alternativeName>
        <fullName evidence="7">RNA polymerase II transcription factor B p38 subunit</fullName>
    </alternativeName>
</protein>
<dbReference type="Gene3D" id="3.30.40.10">
    <property type="entry name" value="Zinc/RING finger domain, C3HC4 (zinc finger)"/>
    <property type="match status" value="1"/>
</dbReference>
<evidence type="ECO:0000256" key="7">
    <source>
        <dbReference type="ARBA" id="ARBA00029873"/>
    </source>
</evidence>